<dbReference type="EMBL" id="CP018477">
    <property type="protein sequence ID" value="ASV76866.1"/>
    <property type="molecule type" value="Genomic_DNA"/>
</dbReference>
<dbReference type="Proteomes" id="UP000215086">
    <property type="component" value="Chromosome"/>
</dbReference>
<sequence>MSAKERARLEVFGRVKAGDITLVKASEILGMSYRQGSVRGRAIRRWVRWDWCTGCEVGPRIGKWTRR</sequence>
<reference evidence="1 2" key="1">
    <citation type="journal article" name="Front. Microbiol.">
        <title>Sugar Metabolism of the First Thermophilic Planctomycete Thermogutta terrifontis: Comparative Genomic and Transcriptomic Approaches.</title>
        <authorList>
            <person name="Elcheninov A.G."/>
            <person name="Menzel P."/>
            <person name="Gudbergsdottir S.R."/>
            <person name="Slesarev A.I."/>
            <person name="Kadnikov V.V."/>
            <person name="Krogh A."/>
            <person name="Bonch-Osmolovskaya E.A."/>
            <person name="Peng X."/>
            <person name="Kublanov I.V."/>
        </authorList>
    </citation>
    <scope>NUCLEOTIDE SEQUENCE [LARGE SCALE GENOMIC DNA]</scope>
    <source>
        <strain evidence="1 2">R1</strain>
    </source>
</reference>
<gene>
    <name evidence="1" type="ORF">THTE_4265</name>
</gene>
<evidence type="ECO:0000313" key="1">
    <source>
        <dbReference type="EMBL" id="ASV76866.1"/>
    </source>
</evidence>
<organism evidence="1 2">
    <name type="scientific">Thermogutta terrifontis</name>
    <dbReference type="NCBI Taxonomy" id="1331910"/>
    <lineage>
        <taxon>Bacteria</taxon>
        <taxon>Pseudomonadati</taxon>
        <taxon>Planctomycetota</taxon>
        <taxon>Planctomycetia</taxon>
        <taxon>Pirellulales</taxon>
        <taxon>Thermoguttaceae</taxon>
        <taxon>Thermogutta</taxon>
    </lineage>
</organism>
<dbReference type="AlphaFoldDB" id="A0A286RLN2"/>
<name>A0A286RLN2_9BACT</name>
<dbReference type="KEGG" id="ttf:THTE_4265"/>
<evidence type="ECO:0000313" key="2">
    <source>
        <dbReference type="Proteomes" id="UP000215086"/>
    </source>
</evidence>
<proteinExistence type="predicted"/>
<accession>A0A286RLN2</accession>
<protein>
    <submittedName>
        <fullName evidence="1">Uncharacterized protein</fullName>
    </submittedName>
</protein>
<keyword evidence="2" id="KW-1185">Reference proteome</keyword>